<evidence type="ECO:0000256" key="1">
    <source>
        <dbReference type="SAM" id="MobiDB-lite"/>
    </source>
</evidence>
<feature type="region of interest" description="Disordered" evidence="1">
    <location>
        <begin position="205"/>
        <end position="238"/>
    </location>
</feature>
<dbReference type="GeneID" id="14013762"/>
<evidence type="ECO:0000313" key="2">
    <source>
        <dbReference type="EMBL" id="AEJ81593.1"/>
    </source>
</evidence>
<dbReference type="KEGG" id="vg:14013762"/>
<sequence length="238" mass="25673">MSNPFANLSNDGLEEQKDTLGGFASLDSDVYPGIIKIAFAGKSAKGAHNVTFHFDLDGREHRETIYVTNRDGQNWYPNKKDASKKMPLPGFTTANNIALLATGFALADLAVEERVIKLWDKDAGAEVNTKVNAFVDMAGKPIKLGILKQIVDKNVDDGTGNYVPSGETREENVIDQVFHGETGRTVNEVKGGQVQTGEFIEKWLAKNKGETRDRSTKDAGKTGRPGAGAAGAPKSMFG</sequence>
<accession>G0YQG6</accession>
<proteinExistence type="predicted"/>
<organism evidence="2 3">
    <name type="scientific">Erwinia phage vB_EamP-S6</name>
    <dbReference type="NCBI Taxonomy" id="1051675"/>
    <lineage>
        <taxon>Viruses</taxon>
        <taxon>Duplodnaviria</taxon>
        <taxon>Heunggongvirae</taxon>
        <taxon>Uroviricota</taxon>
        <taxon>Caudoviricetes</taxon>
        <taxon>Schitoviridae</taxon>
        <taxon>Waedenswilvirus</taxon>
        <taxon>Waedenswilvirus S6</taxon>
    </lineage>
</organism>
<dbReference type="EMBL" id="HQ728266">
    <property type="protein sequence ID" value="AEJ81593.1"/>
    <property type="molecule type" value="Genomic_DNA"/>
</dbReference>
<dbReference type="Proteomes" id="UP000008893">
    <property type="component" value="Segment"/>
</dbReference>
<protein>
    <submittedName>
        <fullName evidence="2">SsDNA binding protein</fullName>
    </submittedName>
</protein>
<evidence type="ECO:0000313" key="3">
    <source>
        <dbReference type="Proteomes" id="UP000008893"/>
    </source>
</evidence>
<dbReference type="OrthoDB" id="8347at10239"/>
<feature type="compositionally biased region" description="Basic and acidic residues" evidence="1">
    <location>
        <begin position="205"/>
        <end position="221"/>
    </location>
</feature>
<keyword evidence="3" id="KW-1185">Reference proteome</keyword>
<name>G0YQG6_9CAUD</name>
<reference evidence="2 3" key="1">
    <citation type="journal article" date="2011" name="Appl. Environ. Microbiol.">
        <title>Novel Virulent and Broad-Host-Range Erwinia amylovora Bacteriophages Reveal a High Degree of Mosaicism and a Relationship to Enterobacteriaceae Phages.</title>
        <authorList>
            <person name="Born Y."/>
            <person name="Fieseler L."/>
            <person name="Marazzi J."/>
            <person name="Lurz R."/>
            <person name="Duffy B."/>
            <person name="Loessner M.J."/>
        </authorList>
    </citation>
    <scope>NUCLEOTIDE SEQUENCE [LARGE SCALE GENOMIC DNA]</scope>
</reference>
<dbReference type="RefSeq" id="YP_007005810.1">
    <property type="nucleotide sequence ID" value="NC_019514.1"/>
</dbReference>